<organism evidence="7">
    <name type="scientific">marine metagenome</name>
    <dbReference type="NCBI Taxonomy" id="408172"/>
    <lineage>
        <taxon>unclassified sequences</taxon>
        <taxon>metagenomes</taxon>
        <taxon>ecological metagenomes</taxon>
    </lineage>
</organism>
<keyword evidence="2" id="KW-1003">Cell membrane</keyword>
<dbReference type="InterPro" id="IPR002797">
    <property type="entry name" value="Polysacc_synth"/>
</dbReference>
<evidence type="ECO:0000256" key="1">
    <source>
        <dbReference type="ARBA" id="ARBA00004651"/>
    </source>
</evidence>
<feature type="non-terminal residue" evidence="7">
    <location>
        <position position="1"/>
    </location>
</feature>
<feature type="transmembrane region" description="Helical" evidence="6">
    <location>
        <begin position="86"/>
        <end position="110"/>
    </location>
</feature>
<gene>
    <name evidence="7" type="ORF">METZ01_LOCUS198314</name>
</gene>
<dbReference type="CDD" id="cd13128">
    <property type="entry name" value="MATE_Wzx_like"/>
    <property type="match status" value="1"/>
</dbReference>
<feature type="transmembrane region" description="Helical" evidence="6">
    <location>
        <begin position="224"/>
        <end position="250"/>
    </location>
</feature>
<evidence type="ECO:0000256" key="3">
    <source>
        <dbReference type="ARBA" id="ARBA00022692"/>
    </source>
</evidence>
<keyword evidence="4 6" id="KW-1133">Transmembrane helix</keyword>
<keyword evidence="3 6" id="KW-0812">Transmembrane</keyword>
<protein>
    <submittedName>
        <fullName evidence="7">Uncharacterized protein</fullName>
    </submittedName>
</protein>
<dbReference type="Pfam" id="PF01943">
    <property type="entry name" value="Polysacc_synt"/>
    <property type="match status" value="1"/>
</dbReference>
<feature type="transmembrane region" description="Helical" evidence="6">
    <location>
        <begin position="450"/>
        <end position="469"/>
    </location>
</feature>
<dbReference type="PANTHER" id="PTHR30250:SF11">
    <property type="entry name" value="O-ANTIGEN TRANSPORTER-RELATED"/>
    <property type="match status" value="1"/>
</dbReference>
<dbReference type="InterPro" id="IPR050833">
    <property type="entry name" value="Poly_Biosynth_Transport"/>
</dbReference>
<evidence type="ECO:0000256" key="5">
    <source>
        <dbReference type="ARBA" id="ARBA00023136"/>
    </source>
</evidence>
<reference evidence="7" key="1">
    <citation type="submission" date="2018-05" db="EMBL/GenBank/DDBJ databases">
        <authorList>
            <person name="Lanie J.A."/>
            <person name="Ng W.-L."/>
            <person name="Kazmierczak K.M."/>
            <person name="Andrzejewski T.M."/>
            <person name="Davidsen T.M."/>
            <person name="Wayne K.J."/>
            <person name="Tettelin H."/>
            <person name="Glass J.I."/>
            <person name="Rusch D."/>
            <person name="Podicherti R."/>
            <person name="Tsui H.-C.T."/>
            <person name="Winkler M.E."/>
        </authorList>
    </citation>
    <scope>NUCLEOTIDE SEQUENCE</scope>
</reference>
<dbReference type="AlphaFoldDB" id="A0A382E488"/>
<sequence length="494" mass="54560">VITSAAPATDTPRAVRNSVVVFTGHILSRLIDLYAVILLARTLGEAVLGQFSFAVVYVSYFAILIDLGFNITFVREMVRDKERQETLLTGMIIFKVALVAVGILLASTLILLGDYPIDTLQLVWIMTFALLISPKLPSLRVVYEQVFQAHLRMEVPTLIKLLDGGLLVALIYSIIFYGQPVLWVMVAYVACNLPGMIIILLASRKYVRPGRTFDLRLMVGLLRQALPIAVLGVFATLYSRLDILFLSLWWDETAIGYYTAAYRLTEAFRILPAAVLVSLYPVMVATADRIKEAFIPALSGGLKPLFILLIPVCIGTSFLTDRIIDLLYTSRYHPSGDALVILVWAELFVTMATVLSHALIALDRQRAVVKINGVMLLVNILVNVQLIPRWSFVGAGVARLVTEGVGVIGFMFILRRLTQWTCWRPCLPLLPGAAVLTLWLYLFGDLSLPLMILSSVVVYGAALFVTRGVTRAELSDLRTALMSTRLPAGTGIDV</sequence>
<feature type="transmembrane region" description="Helical" evidence="6">
    <location>
        <begin position="426"/>
        <end position="444"/>
    </location>
</feature>
<feature type="transmembrane region" description="Helical" evidence="6">
    <location>
        <begin position="392"/>
        <end position="414"/>
    </location>
</feature>
<feature type="transmembrane region" description="Helical" evidence="6">
    <location>
        <begin position="367"/>
        <end position="386"/>
    </location>
</feature>
<feature type="transmembrane region" description="Helical" evidence="6">
    <location>
        <begin position="155"/>
        <end position="175"/>
    </location>
</feature>
<feature type="transmembrane region" description="Helical" evidence="6">
    <location>
        <begin position="51"/>
        <end position="74"/>
    </location>
</feature>
<feature type="transmembrane region" description="Helical" evidence="6">
    <location>
        <begin position="122"/>
        <end position="143"/>
    </location>
</feature>
<dbReference type="PANTHER" id="PTHR30250">
    <property type="entry name" value="PST FAMILY PREDICTED COLANIC ACID TRANSPORTER"/>
    <property type="match status" value="1"/>
</dbReference>
<evidence type="ECO:0000256" key="6">
    <source>
        <dbReference type="SAM" id="Phobius"/>
    </source>
</evidence>
<proteinExistence type="predicted"/>
<comment type="subcellular location">
    <subcellularLocation>
        <location evidence="1">Cell membrane</location>
        <topology evidence="1">Multi-pass membrane protein</topology>
    </subcellularLocation>
</comment>
<feature type="transmembrane region" description="Helical" evidence="6">
    <location>
        <begin position="339"/>
        <end position="360"/>
    </location>
</feature>
<feature type="transmembrane region" description="Helical" evidence="6">
    <location>
        <begin position="270"/>
        <end position="290"/>
    </location>
</feature>
<feature type="transmembrane region" description="Helical" evidence="6">
    <location>
        <begin position="19"/>
        <end position="39"/>
    </location>
</feature>
<accession>A0A382E488</accession>
<dbReference type="EMBL" id="UINC01042602">
    <property type="protein sequence ID" value="SVB45460.1"/>
    <property type="molecule type" value="Genomic_DNA"/>
</dbReference>
<feature type="transmembrane region" description="Helical" evidence="6">
    <location>
        <begin position="302"/>
        <end position="319"/>
    </location>
</feature>
<evidence type="ECO:0000256" key="4">
    <source>
        <dbReference type="ARBA" id="ARBA00022989"/>
    </source>
</evidence>
<feature type="transmembrane region" description="Helical" evidence="6">
    <location>
        <begin position="181"/>
        <end position="203"/>
    </location>
</feature>
<name>A0A382E488_9ZZZZ</name>
<evidence type="ECO:0000313" key="7">
    <source>
        <dbReference type="EMBL" id="SVB45460.1"/>
    </source>
</evidence>
<dbReference type="GO" id="GO:0005886">
    <property type="term" value="C:plasma membrane"/>
    <property type="evidence" value="ECO:0007669"/>
    <property type="project" value="UniProtKB-SubCell"/>
</dbReference>
<evidence type="ECO:0000256" key="2">
    <source>
        <dbReference type="ARBA" id="ARBA00022475"/>
    </source>
</evidence>
<keyword evidence="5 6" id="KW-0472">Membrane</keyword>